<dbReference type="PANTHER" id="PTHR12241:SF145">
    <property type="entry name" value="TUBULIN POLYGLUTAMYLASE TTLL5"/>
    <property type="match status" value="1"/>
</dbReference>
<keyword evidence="8" id="KW-1185">Reference proteome</keyword>
<name>A0AA88LB43_ARTSF</name>
<dbReference type="GO" id="GO:0005524">
    <property type="term" value="F:ATP binding"/>
    <property type="evidence" value="ECO:0007669"/>
    <property type="project" value="UniProtKB-KW"/>
</dbReference>
<dbReference type="PANTHER" id="PTHR12241">
    <property type="entry name" value="TUBULIN POLYGLUTAMYLASE"/>
    <property type="match status" value="1"/>
</dbReference>
<dbReference type="GO" id="GO:0015631">
    <property type="term" value="F:tubulin binding"/>
    <property type="evidence" value="ECO:0007669"/>
    <property type="project" value="TreeGrafter"/>
</dbReference>
<dbReference type="Proteomes" id="UP001187531">
    <property type="component" value="Unassembled WGS sequence"/>
</dbReference>
<dbReference type="GO" id="GO:0070740">
    <property type="term" value="F:tubulin-glutamic acid ligase activity"/>
    <property type="evidence" value="ECO:0007669"/>
    <property type="project" value="TreeGrafter"/>
</dbReference>
<dbReference type="GO" id="GO:0000226">
    <property type="term" value="P:microtubule cytoskeleton organization"/>
    <property type="evidence" value="ECO:0007669"/>
    <property type="project" value="TreeGrafter"/>
</dbReference>
<comment type="similarity">
    <text evidence="1">Belongs to the tubulin--tyrosine ligase family.</text>
</comment>
<dbReference type="Pfam" id="PF03133">
    <property type="entry name" value="TTL"/>
    <property type="match status" value="1"/>
</dbReference>
<evidence type="ECO:0000256" key="2">
    <source>
        <dbReference type="ARBA" id="ARBA00022598"/>
    </source>
</evidence>
<proteinExistence type="inferred from homology"/>
<evidence type="ECO:0000256" key="1">
    <source>
        <dbReference type="ARBA" id="ARBA00006820"/>
    </source>
</evidence>
<reference evidence="7" key="1">
    <citation type="submission" date="2023-07" db="EMBL/GenBank/DDBJ databases">
        <title>Chromosome-level genome assembly of Artemia franciscana.</title>
        <authorList>
            <person name="Jo E."/>
        </authorList>
    </citation>
    <scope>NUCLEOTIDE SEQUENCE</scope>
    <source>
        <tissue evidence="7">Whole body</tissue>
    </source>
</reference>
<dbReference type="EMBL" id="JAVRJZ010000003">
    <property type="protein sequence ID" value="KAK2724903.1"/>
    <property type="molecule type" value="Genomic_DNA"/>
</dbReference>
<keyword evidence="4" id="KW-0067">ATP-binding</keyword>
<comment type="caution">
    <text evidence="7">The sequence shown here is derived from an EMBL/GenBank/DDBJ whole genome shotgun (WGS) entry which is preliminary data.</text>
</comment>
<evidence type="ECO:0000256" key="5">
    <source>
        <dbReference type="ARBA" id="ARBA00041448"/>
    </source>
</evidence>
<dbReference type="PROSITE" id="PS51221">
    <property type="entry name" value="TTL"/>
    <property type="match status" value="1"/>
</dbReference>
<evidence type="ECO:0000256" key="3">
    <source>
        <dbReference type="ARBA" id="ARBA00022741"/>
    </source>
</evidence>
<evidence type="ECO:0000313" key="8">
    <source>
        <dbReference type="Proteomes" id="UP001187531"/>
    </source>
</evidence>
<dbReference type="SUPFAM" id="SSF56059">
    <property type="entry name" value="Glutathione synthetase ATP-binding domain-like"/>
    <property type="match status" value="1"/>
</dbReference>
<sequence length="634" mass="73138">MNTGKHLSLNHQRSYELTRKDRLYKNLQRMQDLYGTRHFDFIPQSFILPAEYKELLTASHRLRCPWIVKPVASSRGRGIYLTYEPSDISIEEPVIVSRYIDNPLLIDDNKSDLRLYVLVTSYDPLVVYLYREGLVRCATVKYTSNAMNLDNPCVHLCNYSINKYHSNFRTSPDLEADDGHKRSFSSLIRSLSQSGKDTRKLIFSIEDLIIKTIASTASHVNIACNMFVPSFTNCFELYGFDILIDANLKPWLLEVNFSPSLGCDTSIDKQIKSAMLCDLLNIVGIESKVTEWCREENVCRTDKRQSGRFRSKSANNRRQSAKSDFSPIFHYFEEQHTRKGEFIRIFPTEISMYRYYDYAGTDLNIAFHNYLFPKGDRSMLGVKKSRRKDFEFPITDTDLARYQNYEEYFEKGYVSKKINNIVRPIAEIMRESPEDGNRWIDTIFEELKYSINAGKRLSVSQARKLFIRYLGCIIQRLPYLASQPGQQQLNLVEKFVCRVATKNRGLHQKLLASPRATVDDKVAFISAQLRSFIDGLEKECKDGSGFPNNNHLDAEILEEFCNIASETDFERLLALHTEVEPNCSLQFLFGRKFSDHTKLPLPVICEEGRLDLLKKACLLNGHGSPHIVEKPCSS</sequence>
<gene>
    <name evidence="7" type="ORF">QYM36_001384</name>
</gene>
<organism evidence="7 8">
    <name type="scientific">Artemia franciscana</name>
    <name type="common">Brine shrimp</name>
    <name type="synonym">Artemia sanfranciscana</name>
    <dbReference type="NCBI Taxonomy" id="6661"/>
    <lineage>
        <taxon>Eukaryota</taxon>
        <taxon>Metazoa</taxon>
        <taxon>Ecdysozoa</taxon>
        <taxon>Arthropoda</taxon>
        <taxon>Crustacea</taxon>
        <taxon>Branchiopoda</taxon>
        <taxon>Anostraca</taxon>
        <taxon>Artemiidae</taxon>
        <taxon>Artemia</taxon>
    </lineage>
</organism>
<dbReference type="AlphaFoldDB" id="A0AA88LB43"/>
<keyword evidence="2" id="KW-0436">Ligase</keyword>
<accession>A0AA88LB43</accession>
<protein>
    <recommendedName>
        <fullName evidence="5">Tubulin--tyrosine ligase-like protein 5</fullName>
    </recommendedName>
</protein>
<keyword evidence="3" id="KW-0547">Nucleotide-binding</keyword>
<dbReference type="InterPro" id="IPR004344">
    <property type="entry name" value="TTL/TTLL_fam"/>
</dbReference>
<evidence type="ECO:0000256" key="6">
    <source>
        <dbReference type="ARBA" id="ARBA00049274"/>
    </source>
</evidence>
<dbReference type="Gene3D" id="3.30.470.20">
    <property type="entry name" value="ATP-grasp fold, B domain"/>
    <property type="match status" value="1"/>
</dbReference>
<comment type="catalytic activity">
    <reaction evidence="6">
        <text>L-glutamyl-[protein] + L-glutamate + ATP = gamma-L-glutamyl-L-glutamyl-[protein] + ADP + phosphate + H(+)</text>
        <dbReference type="Rhea" id="RHEA:60144"/>
        <dbReference type="Rhea" id="RHEA-COMP:10208"/>
        <dbReference type="Rhea" id="RHEA-COMP:15517"/>
        <dbReference type="ChEBI" id="CHEBI:15378"/>
        <dbReference type="ChEBI" id="CHEBI:29973"/>
        <dbReference type="ChEBI" id="CHEBI:29985"/>
        <dbReference type="ChEBI" id="CHEBI:30616"/>
        <dbReference type="ChEBI" id="CHEBI:43474"/>
        <dbReference type="ChEBI" id="CHEBI:143622"/>
        <dbReference type="ChEBI" id="CHEBI:456216"/>
    </reaction>
    <physiologicalReaction direction="left-to-right" evidence="6">
        <dbReference type="Rhea" id="RHEA:60145"/>
    </physiologicalReaction>
</comment>
<evidence type="ECO:0000313" key="7">
    <source>
        <dbReference type="EMBL" id="KAK2724903.1"/>
    </source>
</evidence>
<dbReference type="GO" id="GO:0036064">
    <property type="term" value="C:ciliary basal body"/>
    <property type="evidence" value="ECO:0007669"/>
    <property type="project" value="TreeGrafter"/>
</dbReference>
<evidence type="ECO:0000256" key="4">
    <source>
        <dbReference type="ARBA" id="ARBA00022840"/>
    </source>
</evidence>